<evidence type="ECO:0000256" key="1">
    <source>
        <dbReference type="ARBA" id="ARBA00008903"/>
    </source>
</evidence>
<dbReference type="STRING" id="314265.R2601_26086"/>
<organism evidence="2 3">
    <name type="scientific">Salipiger bermudensis (strain DSM 26914 / JCM 13377 / KCTC 12554 / HTCC2601)</name>
    <name type="common">Pelagibaca bermudensis</name>
    <dbReference type="NCBI Taxonomy" id="314265"/>
    <lineage>
        <taxon>Bacteria</taxon>
        <taxon>Pseudomonadati</taxon>
        <taxon>Pseudomonadota</taxon>
        <taxon>Alphaproteobacteria</taxon>
        <taxon>Rhodobacterales</taxon>
        <taxon>Roseobacteraceae</taxon>
        <taxon>Salipiger</taxon>
    </lineage>
</organism>
<dbReference type="HOGENOM" id="CLU_042088_2_0_5"/>
<dbReference type="FunFam" id="3.40.50.720:FF:000311">
    <property type="entry name" value="Ornithine cyclodeaminase"/>
    <property type="match status" value="1"/>
</dbReference>
<dbReference type="GO" id="GO:0005737">
    <property type="term" value="C:cytoplasm"/>
    <property type="evidence" value="ECO:0007669"/>
    <property type="project" value="TreeGrafter"/>
</dbReference>
<dbReference type="PANTHER" id="PTHR13812">
    <property type="entry name" value="KETIMINE REDUCTASE MU-CRYSTALLIN"/>
    <property type="match status" value="1"/>
</dbReference>
<evidence type="ECO:0000313" key="2">
    <source>
        <dbReference type="EMBL" id="EAU47474.1"/>
    </source>
</evidence>
<dbReference type="Proteomes" id="UP000006230">
    <property type="component" value="Unassembled WGS sequence"/>
</dbReference>
<accession>Q0FTH8</accession>
<comment type="similarity">
    <text evidence="1">Belongs to the ornithine cyclodeaminase/mu-crystallin family.</text>
</comment>
<reference evidence="2 3" key="1">
    <citation type="journal article" date="2010" name="J. Bacteriol.">
        <title>Genome sequences of Pelagibaca bermudensis HTCC2601T and Maritimibacter alkaliphilus HTCC2654T, the type strains of two marine Roseobacter genera.</title>
        <authorList>
            <person name="Thrash J.C."/>
            <person name="Cho J.C."/>
            <person name="Ferriera S."/>
            <person name="Johnson J."/>
            <person name="Vergin K.L."/>
            <person name="Giovannoni S.J."/>
        </authorList>
    </citation>
    <scope>NUCLEOTIDE SEQUENCE [LARGE SCALE GENOMIC DNA]</scope>
    <source>
        <strain evidence="3">DSM 26914 / JCM 13377 / KCTC 12554 / HTCC2601</strain>
    </source>
</reference>
<dbReference type="InterPro" id="IPR003462">
    <property type="entry name" value="ODC_Mu_crystall"/>
</dbReference>
<dbReference type="PANTHER" id="PTHR13812:SF19">
    <property type="entry name" value="KETIMINE REDUCTASE MU-CRYSTALLIN"/>
    <property type="match status" value="1"/>
</dbReference>
<comment type="caution">
    <text evidence="2">The sequence shown here is derived from an EMBL/GenBank/DDBJ whole genome shotgun (WGS) entry which is preliminary data.</text>
</comment>
<dbReference type="OrthoDB" id="9809203at2"/>
<protein>
    <submittedName>
        <fullName evidence="2">Ornithine cyclodeaminase protein</fullName>
    </submittedName>
</protein>
<dbReference type="InterPro" id="IPR036291">
    <property type="entry name" value="NAD(P)-bd_dom_sf"/>
</dbReference>
<proteinExistence type="inferred from homology"/>
<dbReference type="RefSeq" id="WP_007800914.1">
    <property type="nucleotide sequence ID" value="NZ_DS022276.1"/>
</dbReference>
<gene>
    <name evidence="2" type="ORF">R2601_26086</name>
</gene>
<dbReference type="Gene3D" id="3.40.50.720">
    <property type="entry name" value="NAD(P)-binding Rossmann-like Domain"/>
    <property type="match status" value="1"/>
</dbReference>
<dbReference type="GO" id="GO:0016491">
    <property type="term" value="F:oxidoreductase activity"/>
    <property type="evidence" value="ECO:0007669"/>
    <property type="project" value="UniProtKB-ARBA"/>
</dbReference>
<name>Q0FTH8_SALBH</name>
<dbReference type="Gene3D" id="3.30.1780.10">
    <property type="entry name" value="ornithine cyclodeaminase, domain 1"/>
    <property type="match status" value="1"/>
</dbReference>
<dbReference type="eggNOG" id="COG2423">
    <property type="taxonomic scope" value="Bacteria"/>
</dbReference>
<dbReference type="GO" id="GO:0019752">
    <property type="term" value="P:carboxylic acid metabolic process"/>
    <property type="evidence" value="ECO:0007669"/>
    <property type="project" value="UniProtKB-ARBA"/>
</dbReference>
<sequence length="318" mass="33315">MSDIRILHEPELRAHVHLDITIVDVIETAFATLARGGVQMPPILSMHMPQVNGEVDVKTAYVPGLPGFAVKISPGFFDNPAKGLPSTSGLMVVLSTETGRVQAVLLDNGYLTDIRTAAAGGVAARHLAPTDARRAAIFGAGLQARLQLQALRLVRPIRKAVIWARDPAKAQALAADLSDDALNVRASADPAEAAGFADVIVTTTPATEPILRAEWLRAGQHVTAMGSDQAGKAELEPACLARADLYVADRVSQTRLMGELRGALEAGVLADGANLPELGQVITGAHPGRTDPEQITIADLTGTGIQDTAIASHVLALI</sequence>
<evidence type="ECO:0000313" key="3">
    <source>
        <dbReference type="Proteomes" id="UP000006230"/>
    </source>
</evidence>
<dbReference type="EMBL" id="AATQ01000006">
    <property type="protein sequence ID" value="EAU47474.1"/>
    <property type="molecule type" value="Genomic_DNA"/>
</dbReference>
<dbReference type="SUPFAM" id="SSF51735">
    <property type="entry name" value="NAD(P)-binding Rossmann-fold domains"/>
    <property type="match status" value="1"/>
</dbReference>
<dbReference type="NCBIfam" id="NF006141">
    <property type="entry name" value="PRK08291.1"/>
    <property type="match status" value="1"/>
</dbReference>
<keyword evidence="3" id="KW-1185">Reference proteome</keyword>
<dbReference type="Pfam" id="PF02423">
    <property type="entry name" value="OCD_Mu_crystall"/>
    <property type="match status" value="1"/>
</dbReference>
<dbReference type="InterPro" id="IPR023401">
    <property type="entry name" value="ODC_N"/>
</dbReference>
<dbReference type="PIRSF" id="PIRSF001439">
    <property type="entry name" value="CryM"/>
    <property type="match status" value="1"/>
</dbReference>
<dbReference type="AlphaFoldDB" id="Q0FTH8"/>